<evidence type="ECO:0000313" key="2">
    <source>
        <dbReference type="EMBL" id="MFC4295316.1"/>
    </source>
</evidence>
<accession>A0ABV8RSL4</accession>
<dbReference type="Proteomes" id="UP001595828">
    <property type="component" value="Unassembled WGS sequence"/>
</dbReference>
<feature type="chain" id="PRO_5045534680" description="Elongation factor P" evidence="1">
    <location>
        <begin position="24"/>
        <end position="121"/>
    </location>
</feature>
<comment type="caution">
    <text evidence="2">The sequence shown here is derived from an EMBL/GenBank/DDBJ whole genome shotgun (WGS) entry which is preliminary data.</text>
</comment>
<dbReference type="EMBL" id="JBHSDR010000006">
    <property type="protein sequence ID" value="MFC4295316.1"/>
    <property type="molecule type" value="Genomic_DNA"/>
</dbReference>
<reference evidence="3" key="1">
    <citation type="journal article" date="2019" name="Int. J. Syst. Evol. Microbiol.">
        <title>The Global Catalogue of Microorganisms (GCM) 10K type strain sequencing project: providing services to taxonomists for standard genome sequencing and annotation.</title>
        <authorList>
            <consortium name="The Broad Institute Genomics Platform"/>
            <consortium name="The Broad Institute Genome Sequencing Center for Infectious Disease"/>
            <person name="Wu L."/>
            <person name="Ma J."/>
        </authorList>
    </citation>
    <scope>NUCLEOTIDE SEQUENCE [LARGE SCALE GENOMIC DNA]</scope>
    <source>
        <strain evidence="3">CGMCC 1.12989</strain>
    </source>
</reference>
<evidence type="ECO:0000256" key="1">
    <source>
        <dbReference type="SAM" id="SignalP"/>
    </source>
</evidence>
<proteinExistence type="predicted"/>
<protein>
    <recommendedName>
        <fullName evidence="4">Elongation factor P</fullName>
    </recommendedName>
</protein>
<evidence type="ECO:0008006" key="4">
    <source>
        <dbReference type="Google" id="ProtNLM"/>
    </source>
</evidence>
<gene>
    <name evidence="2" type="ORF">ACFO0A_09640</name>
</gene>
<name>A0ABV8RSL4_9SPHN</name>
<feature type="signal peptide" evidence="1">
    <location>
        <begin position="1"/>
        <end position="23"/>
    </location>
</feature>
<dbReference type="RefSeq" id="WP_379538796.1">
    <property type="nucleotide sequence ID" value="NZ_JBHSDR010000006.1"/>
</dbReference>
<organism evidence="2 3">
    <name type="scientific">Novosphingobium tardum</name>
    <dbReference type="NCBI Taxonomy" id="1538021"/>
    <lineage>
        <taxon>Bacteria</taxon>
        <taxon>Pseudomonadati</taxon>
        <taxon>Pseudomonadota</taxon>
        <taxon>Alphaproteobacteria</taxon>
        <taxon>Sphingomonadales</taxon>
        <taxon>Sphingomonadaceae</taxon>
        <taxon>Novosphingobium</taxon>
    </lineage>
</organism>
<sequence>MIKPIALFVFSALASLAAGPAVAADGGAIAVLAQGNYRCELPGSAAGQSSRPVPAVSFTITTASRYIAADGSIGSYLLIGKTVTMTSGALSGTRYLRVRMGFLRRIEANGQPGDLRCVRDR</sequence>
<evidence type="ECO:0000313" key="3">
    <source>
        <dbReference type="Proteomes" id="UP001595828"/>
    </source>
</evidence>
<keyword evidence="3" id="KW-1185">Reference proteome</keyword>
<keyword evidence="1" id="KW-0732">Signal</keyword>